<evidence type="ECO:0000313" key="3">
    <source>
        <dbReference type="Proteomes" id="UP000320762"/>
    </source>
</evidence>
<accession>A0A550CG57</accession>
<sequence length="72" mass="7990">MLTKRHRHRSAVLPLVLYVVCSRSTSPSNPSSFSPPTHPRVLDSVSLNLTDPHSQRVESVSLSLFPTRVLVV</sequence>
<organism evidence="2 3">
    <name type="scientific">Schizophyllum amplum</name>
    <dbReference type="NCBI Taxonomy" id="97359"/>
    <lineage>
        <taxon>Eukaryota</taxon>
        <taxon>Fungi</taxon>
        <taxon>Dikarya</taxon>
        <taxon>Basidiomycota</taxon>
        <taxon>Agaricomycotina</taxon>
        <taxon>Agaricomycetes</taxon>
        <taxon>Agaricomycetidae</taxon>
        <taxon>Agaricales</taxon>
        <taxon>Schizophyllaceae</taxon>
        <taxon>Schizophyllum</taxon>
    </lineage>
</organism>
<feature type="chain" id="PRO_5022211911" description="Secreted protein" evidence="1">
    <location>
        <begin position="23"/>
        <end position="72"/>
    </location>
</feature>
<comment type="caution">
    <text evidence="2">The sequence shown here is derived from an EMBL/GenBank/DDBJ whole genome shotgun (WGS) entry which is preliminary data.</text>
</comment>
<dbReference type="AlphaFoldDB" id="A0A550CG57"/>
<dbReference type="EMBL" id="VDMD01000008">
    <property type="protein sequence ID" value="TRM63785.1"/>
    <property type="molecule type" value="Genomic_DNA"/>
</dbReference>
<proteinExistence type="predicted"/>
<feature type="signal peptide" evidence="1">
    <location>
        <begin position="1"/>
        <end position="22"/>
    </location>
</feature>
<evidence type="ECO:0000256" key="1">
    <source>
        <dbReference type="SAM" id="SignalP"/>
    </source>
</evidence>
<evidence type="ECO:0000313" key="2">
    <source>
        <dbReference type="EMBL" id="TRM63785.1"/>
    </source>
</evidence>
<evidence type="ECO:0008006" key="4">
    <source>
        <dbReference type="Google" id="ProtNLM"/>
    </source>
</evidence>
<protein>
    <recommendedName>
        <fullName evidence="4">Secreted protein</fullName>
    </recommendedName>
</protein>
<keyword evidence="1" id="KW-0732">Signal</keyword>
<dbReference type="Proteomes" id="UP000320762">
    <property type="component" value="Unassembled WGS sequence"/>
</dbReference>
<dbReference type="OrthoDB" id="3365698at2759"/>
<name>A0A550CG57_9AGAR</name>
<reference evidence="2 3" key="1">
    <citation type="journal article" date="2019" name="New Phytol.">
        <title>Comparative genomics reveals unique wood-decay strategies and fruiting body development in the Schizophyllaceae.</title>
        <authorList>
            <person name="Almasi E."/>
            <person name="Sahu N."/>
            <person name="Krizsan K."/>
            <person name="Balint B."/>
            <person name="Kovacs G.M."/>
            <person name="Kiss B."/>
            <person name="Cseklye J."/>
            <person name="Drula E."/>
            <person name="Henrissat B."/>
            <person name="Nagy I."/>
            <person name="Chovatia M."/>
            <person name="Adam C."/>
            <person name="LaButti K."/>
            <person name="Lipzen A."/>
            <person name="Riley R."/>
            <person name="Grigoriev I.V."/>
            <person name="Nagy L.G."/>
        </authorList>
    </citation>
    <scope>NUCLEOTIDE SEQUENCE [LARGE SCALE GENOMIC DNA]</scope>
    <source>
        <strain evidence="2 3">NL-1724</strain>
    </source>
</reference>
<gene>
    <name evidence="2" type="ORF">BD626DRAFT_492699</name>
</gene>
<keyword evidence="3" id="KW-1185">Reference proteome</keyword>